<keyword evidence="3" id="KW-1185">Reference proteome</keyword>
<feature type="region of interest" description="Disordered" evidence="1">
    <location>
        <begin position="1"/>
        <end position="76"/>
    </location>
</feature>
<evidence type="ECO:0000313" key="3">
    <source>
        <dbReference type="Proteomes" id="UP000641514"/>
    </source>
</evidence>
<reference evidence="2" key="2">
    <citation type="submission" date="2020-09" db="EMBL/GenBank/DDBJ databases">
        <authorList>
            <person name="Sun Q."/>
            <person name="Zhou Y."/>
        </authorList>
    </citation>
    <scope>NUCLEOTIDE SEQUENCE</scope>
    <source>
        <strain evidence="2">CGMCC 1.15478</strain>
    </source>
</reference>
<evidence type="ECO:0000313" key="2">
    <source>
        <dbReference type="EMBL" id="GGC53880.1"/>
    </source>
</evidence>
<sequence length="76" mass="8070">MGFGDMMNKAKGLAQKSPDKVRAAVDKAEDTIDQKTGGKYGDQIRQGGSVVQDKLGVTEQKNSDTGEADKEAPEAK</sequence>
<accession>A0A916TZD3</accession>
<gene>
    <name evidence="2" type="ORF">GCM10011410_02820</name>
</gene>
<feature type="compositionally biased region" description="Basic and acidic residues" evidence="1">
    <location>
        <begin position="17"/>
        <end position="33"/>
    </location>
</feature>
<dbReference type="AlphaFoldDB" id="A0A916TZD3"/>
<dbReference type="Proteomes" id="UP000641514">
    <property type="component" value="Unassembled WGS sequence"/>
</dbReference>
<comment type="caution">
    <text evidence="2">The sequence shown here is derived from an EMBL/GenBank/DDBJ whole genome shotgun (WGS) entry which is preliminary data.</text>
</comment>
<name>A0A916TZD3_9ACTN</name>
<dbReference type="Pfam" id="PF14013">
    <property type="entry name" value="MT0933_antitox"/>
    <property type="match status" value="1"/>
</dbReference>
<dbReference type="EMBL" id="BMJH01000001">
    <property type="protein sequence ID" value="GGC53880.1"/>
    <property type="molecule type" value="Genomic_DNA"/>
</dbReference>
<reference evidence="2" key="1">
    <citation type="journal article" date="2014" name="Int. J. Syst. Evol. Microbiol.">
        <title>Complete genome sequence of Corynebacterium casei LMG S-19264T (=DSM 44701T), isolated from a smear-ripened cheese.</title>
        <authorList>
            <consortium name="US DOE Joint Genome Institute (JGI-PGF)"/>
            <person name="Walter F."/>
            <person name="Albersmeier A."/>
            <person name="Kalinowski J."/>
            <person name="Ruckert C."/>
        </authorList>
    </citation>
    <scope>NUCLEOTIDE SEQUENCE</scope>
    <source>
        <strain evidence="2">CGMCC 1.15478</strain>
    </source>
</reference>
<evidence type="ECO:0008006" key="4">
    <source>
        <dbReference type="Google" id="ProtNLM"/>
    </source>
</evidence>
<dbReference type="RefSeq" id="WP_188669962.1">
    <property type="nucleotide sequence ID" value="NZ_BMJH01000001.1"/>
</dbReference>
<protein>
    <recommendedName>
        <fullName evidence="4">Antitoxin</fullName>
    </recommendedName>
</protein>
<proteinExistence type="predicted"/>
<organism evidence="2 3">
    <name type="scientific">Hoyosella rhizosphaerae</name>
    <dbReference type="NCBI Taxonomy" id="1755582"/>
    <lineage>
        <taxon>Bacteria</taxon>
        <taxon>Bacillati</taxon>
        <taxon>Actinomycetota</taxon>
        <taxon>Actinomycetes</taxon>
        <taxon>Mycobacteriales</taxon>
        <taxon>Hoyosellaceae</taxon>
        <taxon>Hoyosella</taxon>
    </lineage>
</organism>
<feature type="compositionally biased region" description="Basic and acidic residues" evidence="1">
    <location>
        <begin position="61"/>
        <end position="76"/>
    </location>
</feature>
<dbReference type="InterPro" id="IPR028037">
    <property type="entry name" value="Antitoxin_Rv0909/MT0933"/>
</dbReference>
<evidence type="ECO:0000256" key="1">
    <source>
        <dbReference type="SAM" id="MobiDB-lite"/>
    </source>
</evidence>